<name>A0A381T987_9ZZZZ</name>
<evidence type="ECO:0000313" key="1">
    <source>
        <dbReference type="EMBL" id="SVA12091.1"/>
    </source>
</evidence>
<protein>
    <recommendedName>
        <fullName evidence="2">DUF3228 domain-containing protein</fullName>
    </recommendedName>
</protein>
<dbReference type="EMBL" id="UINC01004138">
    <property type="protein sequence ID" value="SVA12091.1"/>
    <property type="molecule type" value="Genomic_DNA"/>
</dbReference>
<reference evidence="1" key="1">
    <citation type="submission" date="2018-05" db="EMBL/GenBank/DDBJ databases">
        <authorList>
            <person name="Lanie J.A."/>
            <person name="Ng W.-L."/>
            <person name="Kazmierczak K.M."/>
            <person name="Andrzejewski T.M."/>
            <person name="Davidsen T.M."/>
            <person name="Wayne K.J."/>
            <person name="Tettelin H."/>
            <person name="Glass J.I."/>
            <person name="Rusch D."/>
            <person name="Podicherti R."/>
            <person name="Tsui H.-C.T."/>
            <person name="Winkler M.E."/>
        </authorList>
    </citation>
    <scope>NUCLEOTIDE SEQUENCE</scope>
</reference>
<dbReference type="InterPro" id="IPR021610">
    <property type="entry name" value="DUF3228"/>
</dbReference>
<organism evidence="1">
    <name type="scientific">marine metagenome</name>
    <dbReference type="NCBI Taxonomy" id="408172"/>
    <lineage>
        <taxon>unclassified sequences</taxon>
        <taxon>metagenomes</taxon>
        <taxon>ecological metagenomes</taxon>
    </lineage>
</organism>
<dbReference type="Pfam" id="PF11539">
    <property type="entry name" value="DUF3228"/>
    <property type="match status" value="1"/>
</dbReference>
<sequence>MKKIETVSVNDFVCRQTKDSMKSYTENLSFDEIAMHAQRQLACGNYKQGYRDGVIIVQVEDKLLHHFICPFVQISDETKLRAVVTRRRPNEAPYIQIRALNGTPLKTGSVDLILYRHDVLAETDEQTSDTDWELISFHAIPEGIHDMPMGPVTMMRNQLQLTGGTKAYYKSEDWAESVNFWQGYAMLDTESSNSDI</sequence>
<proteinExistence type="predicted"/>
<gene>
    <name evidence="1" type="ORF">METZ01_LOCUS64945</name>
</gene>
<dbReference type="PANTHER" id="PTHR38666">
    <property type="match status" value="1"/>
</dbReference>
<dbReference type="PANTHER" id="PTHR38666:SF2">
    <property type="entry name" value="FLAGELLAR ASSOCIATED PROTEIN"/>
    <property type="match status" value="1"/>
</dbReference>
<evidence type="ECO:0008006" key="2">
    <source>
        <dbReference type="Google" id="ProtNLM"/>
    </source>
</evidence>
<accession>A0A381T987</accession>
<dbReference type="AlphaFoldDB" id="A0A381T987"/>